<dbReference type="InterPro" id="IPR000835">
    <property type="entry name" value="HTH_MarR-typ"/>
</dbReference>
<dbReference type="Gene3D" id="1.10.10.10">
    <property type="entry name" value="Winged helix-like DNA-binding domain superfamily/Winged helix DNA-binding domain"/>
    <property type="match status" value="1"/>
</dbReference>
<organism evidence="5 6">
    <name type="scientific">Leucobacter insecticola</name>
    <dbReference type="NCBI Taxonomy" id="2714934"/>
    <lineage>
        <taxon>Bacteria</taxon>
        <taxon>Bacillati</taxon>
        <taxon>Actinomycetota</taxon>
        <taxon>Actinomycetes</taxon>
        <taxon>Micrococcales</taxon>
        <taxon>Microbacteriaceae</taxon>
        <taxon>Leucobacter</taxon>
    </lineage>
</organism>
<proteinExistence type="predicted"/>
<dbReference type="PROSITE" id="PS50995">
    <property type="entry name" value="HTH_MARR_2"/>
    <property type="match status" value="1"/>
</dbReference>
<keyword evidence="1" id="KW-0805">Transcription regulation</keyword>
<dbReference type="GO" id="GO:0003700">
    <property type="term" value="F:DNA-binding transcription factor activity"/>
    <property type="evidence" value="ECO:0007669"/>
    <property type="project" value="InterPro"/>
</dbReference>
<evidence type="ECO:0000256" key="3">
    <source>
        <dbReference type="ARBA" id="ARBA00023163"/>
    </source>
</evidence>
<dbReference type="SMART" id="SM00347">
    <property type="entry name" value="HTH_MARR"/>
    <property type="match status" value="1"/>
</dbReference>
<reference evidence="5 6" key="1">
    <citation type="submission" date="2020-03" db="EMBL/GenBank/DDBJ databases">
        <title>Leucobacter sp. nov., isolated from beetles.</title>
        <authorList>
            <person name="Hyun D.-W."/>
            <person name="Bae J.-W."/>
        </authorList>
    </citation>
    <scope>NUCLEOTIDE SEQUENCE [LARGE SCALE GENOMIC DNA]</scope>
    <source>
        <strain evidence="5 6">HDW9B</strain>
    </source>
</reference>
<dbReference type="RefSeq" id="WP_166324288.1">
    <property type="nucleotide sequence ID" value="NZ_CP049934.1"/>
</dbReference>
<evidence type="ECO:0000313" key="5">
    <source>
        <dbReference type="EMBL" id="QIM16820.1"/>
    </source>
</evidence>
<dbReference type="Pfam" id="PF01047">
    <property type="entry name" value="MarR"/>
    <property type="match status" value="1"/>
</dbReference>
<dbReference type="PANTHER" id="PTHR33164">
    <property type="entry name" value="TRANSCRIPTIONAL REGULATOR, MARR FAMILY"/>
    <property type="match status" value="1"/>
</dbReference>
<dbReference type="InterPro" id="IPR036390">
    <property type="entry name" value="WH_DNA-bd_sf"/>
</dbReference>
<dbReference type="PRINTS" id="PR00598">
    <property type="entry name" value="HTHMARR"/>
</dbReference>
<dbReference type="Proteomes" id="UP000501387">
    <property type="component" value="Chromosome"/>
</dbReference>
<gene>
    <name evidence="5" type="ORF">G7067_11080</name>
</gene>
<dbReference type="InterPro" id="IPR023187">
    <property type="entry name" value="Tscrpt_reg_MarR-type_CS"/>
</dbReference>
<evidence type="ECO:0000313" key="6">
    <source>
        <dbReference type="Proteomes" id="UP000501387"/>
    </source>
</evidence>
<dbReference type="InterPro" id="IPR039422">
    <property type="entry name" value="MarR/SlyA-like"/>
</dbReference>
<keyword evidence="3" id="KW-0804">Transcription</keyword>
<protein>
    <submittedName>
        <fullName evidence="5">MarR family transcriptional regulator</fullName>
    </submittedName>
</protein>
<dbReference type="GO" id="GO:0003677">
    <property type="term" value="F:DNA binding"/>
    <property type="evidence" value="ECO:0007669"/>
    <property type="project" value="UniProtKB-KW"/>
</dbReference>
<evidence type="ECO:0000259" key="4">
    <source>
        <dbReference type="PROSITE" id="PS50995"/>
    </source>
</evidence>
<dbReference type="InterPro" id="IPR036388">
    <property type="entry name" value="WH-like_DNA-bd_sf"/>
</dbReference>
<name>A0A6G8FK25_9MICO</name>
<evidence type="ECO:0000256" key="1">
    <source>
        <dbReference type="ARBA" id="ARBA00023015"/>
    </source>
</evidence>
<accession>A0A6G8FK25</accession>
<dbReference type="AlphaFoldDB" id="A0A6G8FK25"/>
<dbReference type="PANTHER" id="PTHR33164:SF43">
    <property type="entry name" value="HTH-TYPE TRANSCRIPTIONAL REPRESSOR YETL"/>
    <property type="match status" value="1"/>
</dbReference>
<sequence length="186" mass="21028">MGTRDADYTPLELEMWDLRDRATETIPRMIPGVDEHAMRLCMTLRTASNLVFLDLHEDLQKHGDLTPAELNVLLIANLQGEVEFRHLTKFASLKKATASTIVDSLVKRGLLSRRISPEDRRVMLIAPTELGASAFQRDFARYNEREKAWSALITDEERETLVRILSALISRGLGDPSLLEETDPQG</sequence>
<dbReference type="EMBL" id="CP049934">
    <property type="protein sequence ID" value="QIM16820.1"/>
    <property type="molecule type" value="Genomic_DNA"/>
</dbReference>
<evidence type="ECO:0000256" key="2">
    <source>
        <dbReference type="ARBA" id="ARBA00023125"/>
    </source>
</evidence>
<keyword evidence="6" id="KW-1185">Reference proteome</keyword>
<dbReference type="KEGG" id="lins:G7067_11080"/>
<dbReference type="SUPFAM" id="SSF46785">
    <property type="entry name" value="Winged helix' DNA-binding domain"/>
    <property type="match status" value="1"/>
</dbReference>
<feature type="domain" description="HTH marR-type" evidence="4">
    <location>
        <begin position="37"/>
        <end position="170"/>
    </location>
</feature>
<dbReference type="GO" id="GO:0006950">
    <property type="term" value="P:response to stress"/>
    <property type="evidence" value="ECO:0007669"/>
    <property type="project" value="TreeGrafter"/>
</dbReference>
<dbReference type="PROSITE" id="PS01117">
    <property type="entry name" value="HTH_MARR_1"/>
    <property type="match status" value="1"/>
</dbReference>
<keyword evidence="2" id="KW-0238">DNA-binding</keyword>